<dbReference type="PROSITE" id="PS50235">
    <property type="entry name" value="USP_3"/>
    <property type="match status" value="1"/>
</dbReference>
<dbReference type="PROSITE" id="PS00973">
    <property type="entry name" value="USP_2"/>
    <property type="match status" value="1"/>
</dbReference>
<keyword evidence="2" id="KW-0833">Ubl conjugation pathway</keyword>
<name>A0AAD3S550_NEPGR</name>
<dbReference type="GO" id="GO:0005634">
    <property type="term" value="C:nucleus"/>
    <property type="evidence" value="ECO:0007669"/>
    <property type="project" value="TreeGrafter"/>
</dbReference>
<dbReference type="Pfam" id="PF00443">
    <property type="entry name" value="UCH"/>
    <property type="match status" value="1"/>
</dbReference>
<dbReference type="GO" id="GO:0005829">
    <property type="term" value="C:cytosol"/>
    <property type="evidence" value="ECO:0007669"/>
    <property type="project" value="TreeGrafter"/>
</dbReference>
<comment type="caution">
    <text evidence="5">The sequence shown here is derived from an EMBL/GenBank/DDBJ whole genome shotgun (WGS) entry which is preliminary data.</text>
</comment>
<dbReference type="PANTHER" id="PTHR24006">
    <property type="entry name" value="UBIQUITIN CARBOXYL-TERMINAL HYDROLASE"/>
    <property type="match status" value="1"/>
</dbReference>
<dbReference type="GO" id="GO:0004843">
    <property type="term" value="F:cysteine-type deubiquitinase activity"/>
    <property type="evidence" value="ECO:0007669"/>
    <property type="project" value="UniProtKB-UniRule"/>
</dbReference>
<reference evidence="5" key="1">
    <citation type="submission" date="2023-05" db="EMBL/GenBank/DDBJ databases">
        <title>Nepenthes gracilis genome sequencing.</title>
        <authorList>
            <person name="Fukushima K."/>
        </authorList>
    </citation>
    <scope>NUCLEOTIDE SEQUENCE</scope>
    <source>
        <strain evidence="5">SING2019-196</strain>
    </source>
</reference>
<evidence type="ECO:0000313" key="5">
    <source>
        <dbReference type="EMBL" id="GMH04461.1"/>
    </source>
</evidence>
<dbReference type="EC" id="3.4.19.12" evidence="2"/>
<dbReference type="Gene3D" id="3.90.70.10">
    <property type="entry name" value="Cysteine proteinases"/>
    <property type="match status" value="1"/>
</dbReference>
<keyword evidence="6" id="KW-1185">Reference proteome</keyword>
<feature type="region of interest" description="Disordered" evidence="3">
    <location>
        <begin position="727"/>
        <end position="765"/>
    </location>
</feature>
<comment type="function">
    <text evidence="2">Recognizes and hydrolyzes the peptide bond at the C-terminal Gly of ubiquitin. Involved in the processing of poly-ubiquitin precursors as well as that of ubiquitinated proteins.</text>
</comment>
<dbReference type="PROSITE" id="PS00972">
    <property type="entry name" value="USP_1"/>
    <property type="match status" value="1"/>
</dbReference>
<dbReference type="Proteomes" id="UP001279734">
    <property type="component" value="Unassembled WGS sequence"/>
</dbReference>
<dbReference type="InterPro" id="IPR001394">
    <property type="entry name" value="Peptidase_C19_UCH"/>
</dbReference>
<dbReference type="InterPro" id="IPR028889">
    <property type="entry name" value="USP"/>
</dbReference>
<dbReference type="EMBL" id="BSYO01000005">
    <property type="protein sequence ID" value="GMH04461.1"/>
    <property type="molecule type" value="Genomic_DNA"/>
</dbReference>
<evidence type="ECO:0000256" key="2">
    <source>
        <dbReference type="RuleBase" id="RU366025"/>
    </source>
</evidence>
<gene>
    <name evidence="5" type="ORF">Nepgr_006300</name>
</gene>
<organism evidence="5 6">
    <name type="scientific">Nepenthes gracilis</name>
    <name type="common">Slender pitcher plant</name>
    <dbReference type="NCBI Taxonomy" id="150966"/>
    <lineage>
        <taxon>Eukaryota</taxon>
        <taxon>Viridiplantae</taxon>
        <taxon>Streptophyta</taxon>
        <taxon>Embryophyta</taxon>
        <taxon>Tracheophyta</taxon>
        <taxon>Spermatophyta</taxon>
        <taxon>Magnoliopsida</taxon>
        <taxon>eudicotyledons</taxon>
        <taxon>Gunneridae</taxon>
        <taxon>Pentapetalae</taxon>
        <taxon>Caryophyllales</taxon>
        <taxon>Nepenthaceae</taxon>
        <taxon>Nepenthes</taxon>
    </lineage>
</organism>
<dbReference type="AlphaFoldDB" id="A0AAD3S550"/>
<dbReference type="GO" id="GO:0016579">
    <property type="term" value="P:protein deubiquitination"/>
    <property type="evidence" value="ECO:0007669"/>
    <property type="project" value="InterPro"/>
</dbReference>
<feature type="compositionally biased region" description="Low complexity" evidence="3">
    <location>
        <begin position="60"/>
        <end position="70"/>
    </location>
</feature>
<keyword evidence="2" id="KW-0645">Protease</keyword>
<dbReference type="FunFam" id="3.90.70.10:FF:000078">
    <property type="entry name" value="Ubiquitin carboxyl-terminal hydrolase 23"/>
    <property type="match status" value="1"/>
</dbReference>
<keyword evidence="2" id="KW-0378">Hydrolase</keyword>
<comment type="catalytic activity">
    <reaction evidence="2">
        <text>Thiol-dependent hydrolysis of ester, thioester, amide, peptide and isopeptide bonds formed by the C-terminal Gly of ubiquitin (a 76-residue protein attached to proteins as an intracellular targeting signal).</text>
        <dbReference type="EC" id="3.4.19.12"/>
    </reaction>
</comment>
<evidence type="ECO:0000256" key="3">
    <source>
        <dbReference type="SAM" id="MobiDB-lite"/>
    </source>
</evidence>
<dbReference type="CDD" id="cd02661">
    <property type="entry name" value="Peptidase_C19E"/>
    <property type="match status" value="1"/>
</dbReference>
<sequence>MGKELNCSDHRTMDSKSEDIVQKIFHRRIDFHLARKTYSCFPNTSDLKLETLNPSPTDAPLPGALANPGPSLSSPSMKPDAHDLKENGLDPELSRRITFRRIGAGLANLGNTCFLNSVLQCLTYTEPLVAYLQSGKHQTSCHIIGFCALCAIQRHVSRALQSTGRILAPNDLVSNLRCISRNFRNARQEDAHEYMIHLLESMHKCCLPSGVPTESPSAYEKSLVHKIFGGRLQSQVKCVQCSSCSNKFDPFLDLSLEIVKADSLYKALMHFTATEHLDGGERQYQCDRCKQKVKALKQLTIHKAPYVLTIHLKRFGLLTAGQKIEKKVHFGPTLDLKPFVSSSYPEGDLMYTLYGVLVHAGWSTDSGHYYCFVRTSTGMWYSLDDNRVIQVNERTVLDQKAYMLFYVRDRENFSPERPANVAHKANILAANVKTVSCTTGPTSRGIQNGYAEKLVRERIQNDLLPKLIGNLYASDVLVQKSKLNICSSNESLPKPEFVRKCNGAVSSECSDLIKEKVSVSQSDVAGMEQTTKSCDNSLADINATKVLTCDNVYTEDKSSRSDLVSVAKASNFAALPSITVDVASKASQKGSMGADTKVCSSPMSDSGGELTMKVDPHKQTNQLNDGSQIHKTGIAFKEESAEPSPSDQSVLGKFPSLVNMDEHLRVAASDVVSQRKLKKLKKCKIASLYVGTKMLYRASLCSRKRKKGKKVKLCNQNLVLEHLDDDRISTDLGPSTSGRTTSFSMGSSAHSHTVSDSGSKQGHNHAAEKDMINCSGNLQMQNVNGEFKERTAQRNTALGTYQHSLKSSSSLVVANQLDTGKPIGSKDSKNCQVHNGMTNGLTMGLVDPAVAHWDGIELPSSQILESNGSDNISIGYMLDEWDEEYDRGKRKKVKMSRNSYGGPNPFQEIASMKAKLKTSKTQIG</sequence>
<feature type="domain" description="USP" evidence="4">
    <location>
        <begin position="104"/>
        <end position="409"/>
    </location>
</feature>
<dbReference type="InterPro" id="IPR018200">
    <property type="entry name" value="USP_CS"/>
</dbReference>
<evidence type="ECO:0000256" key="1">
    <source>
        <dbReference type="ARBA" id="ARBA00009085"/>
    </source>
</evidence>
<dbReference type="InterPro" id="IPR038765">
    <property type="entry name" value="Papain-like_cys_pep_sf"/>
</dbReference>
<proteinExistence type="inferred from homology"/>
<keyword evidence="2" id="KW-0788">Thiol protease</keyword>
<comment type="similarity">
    <text evidence="1 2">Belongs to the peptidase C19 family.</text>
</comment>
<dbReference type="GO" id="GO:0006508">
    <property type="term" value="P:proteolysis"/>
    <property type="evidence" value="ECO:0007669"/>
    <property type="project" value="UniProtKB-KW"/>
</dbReference>
<feature type="compositionally biased region" description="Polar residues" evidence="3">
    <location>
        <begin position="732"/>
        <end position="761"/>
    </location>
</feature>
<dbReference type="PANTHER" id="PTHR24006:SF663">
    <property type="entry name" value="UBIQUITIN CARBOXYL-TERMINAL HYDROLASE 23"/>
    <property type="match status" value="1"/>
</dbReference>
<dbReference type="SUPFAM" id="SSF54001">
    <property type="entry name" value="Cysteine proteinases"/>
    <property type="match status" value="1"/>
</dbReference>
<evidence type="ECO:0000259" key="4">
    <source>
        <dbReference type="PROSITE" id="PS50235"/>
    </source>
</evidence>
<protein>
    <recommendedName>
        <fullName evidence="2">Ubiquitin carboxyl-terminal hydrolase</fullName>
        <ecNumber evidence="2">3.4.19.12</ecNumber>
    </recommendedName>
</protein>
<feature type="region of interest" description="Disordered" evidence="3">
    <location>
        <begin position="51"/>
        <end position="87"/>
    </location>
</feature>
<evidence type="ECO:0000313" key="6">
    <source>
        <dbReference type="Proteomes" id="UP001279734"/>
    </source>
</evidence>
<dbReference type="InterPro" id="IPR050164">
    <property type="entry name" value="Peptidase_C19"/>
</dbReference>
<accession>A0AAD3S550</accession>